<evidence type="ECO:0000313" key="4">
    <source>
        <dbReference type="EMBL" id="PSB57587.1"/>
    </source>
</evidence>
<keyword evidence="5" id="KW-1185">Reference proteome</keyword>
<organism evidence="4 5">
    <name type="scientific">Chamaesiphon polymorphus CCALA 037</name>
    <dbReference type="NCBI Taxonomy" id="2107692"/>
    <lineage>
        <taxon>Bacteria</taxon>
        <taxon>Bacillati</taxon>
        <taxon>Cyanobacteriota</taxon>
        <taxon>Cyanophyceae</taxon>
        <taxon>Gomontiellales</taxon>
        <taxon>Chamaesiphonaceae</taxon>
        <taxon>Chamaesiphon</taxon>
    </lineage>
</organism>
<evidence type="ECO:0000256" key="2">
    <source>
        <dbReference type="SAM" id="MobiDB-lite"/>
    </source>
</evidence>
<dbReference type="PANTHER" id="PTHR42182:SF1">
    <property type="entry name" value="SLL0359 PROTEIN"/>
    <property type="match status" value="1"/>
</dbReference>
<dbReference type="GO" id="GO:0032993">
    <property type="term" value="C:protein-DNA complex"/>
    <property type="evidence" value="ECO:0007669"/>
    <property type="project" value="TreeGrafter"/>
</dbReference>
<keyword evidence="1" id="KW-0238">DNA-binding</keyword>
<dbReference type="OrthoDB" id="512458at2"/>
<comment type="caution">
    <text evidence="4">The sequence shown here is derived from an EMBL/GenBank/DDBJ whole genome shotgun (WGS) entry which is preliminary data.</text>
</comment>
<dbReference type="AlphaFoldDB" id="A0A2T1GIW2"/>
<name>A0A2T1GIW2_9CYAN</name>
<proteinExistence type="predicted"/>
<feature type="region of interest" description="Disordered" evidence="2">
    <location>
        <begin position="1"/>
        <end position="27"/>
    </location>
</feature>
<evidence type="ECO:0000256" key="1">
    <source>
        <dbReference type="PROSITE-ProRule" id="PRU01076"/>
    </source>
</evidence>
<dbReference type="Proteomes" id="UP000238937">
    <property type="component" value="Unassembled WGS sequence"/>
</dbReference>
<evidence type="ECO:0000259" key="3">
    <source>
        <dbReference type="PROSITE" id="PS51740"/>
    </source>
</evidence>
<accession>A0A2T1GIW2</accession>
<dbReference type="PROSITE" id="PS51740">
    <property type="entry name" value="SPOVT_ABRB"/>
    <property type="match status" value="1"/>
</dbReference>
<dbReference type="InterPro" id="IPR027360">
    <property type="entry name" value="AbrB-like"/>
</dbReference>
<protein>
    <recommendedName>
        <fullName evidence="3">SpoVT-AbrB domain-containing protein</fullName>
    </recommendedName>
</protein>
<gene>
    <name evidence="4" type="ORF">C7B77_07865</name>
</gene>
<feature type="compositionally biased region" description="Basic and acidic residues" evidence="2">
    <location>
        <begin position="1"/>
        <end position="10"/>
    </location>
</feature>
<dbReference type="GO" id="GO:0001217">
    <property type="term" value="F:DNA-binding transcription repressor activity"/>
    <property type="evidence" value="ECO:0007669"/>
    <property type="project" value="TreeGrafter"/>
</dbReference>
<feature type="domain" description="SpoVT-AbrB" evidence="3">
    <location>
        <begin position="117"/>
        <end position="161"/>
    </location>
</feature>
<reference evidence="4 5" key="1">
    <citation type="submission" date="2018-03" db="EMBL/GenBank/DDBJ databases">
        <title>The ancient ancestry and fast evolution of plastids.</title>
        <authorList>
            <person name="Moore K.R."/>
            <person name="Magnabosco C."/>
            <person name="Momper L."/>
            <person name="Gold D.A."/>
            <person name="Bosak T."/>
            <person name="Fournier G.P."/>
        </authorList>
    </citation>
    <scope>NUCLEOTIDE SEQUENCE [LARGE SCALE GENOMIC DNA]</scope>
    <source>
        <strain evidence="4 5">CCALA 037</strain>
    </source>
</reference>
<dbReference type="GO" id="GO:0000976">
    <property type="term" value="F:transcription cis-regulatory region binding"/>
    <property type="evidence" value="ECO:0007669"/>
    <property type="project" value="TreeGrafter"/>
</dbReference>
<sequence length="161" mass="17115">MAKTKLESAPKARKSAATETAISAPKAEKSAKVVATIEAPTEVEAAQTPLAGKALLQRVKELSHLAKRETAKQCGYVKTSASGGIRTDLSGFYDAVLAAKGVKLDETSRDSRGKVATYKATIHKNGQLLIGSAYTKGMGLKEGDTFTIKLGYKHIHLIQDN</sequence>
<evidence type="ECO:0000313" key="5">
    <source>
        <dbReference type="Proteomes" id="UP000238937"/>
    </source>
</evidence>
<dbReference type="Pfam" id="PF14250">
    <property type="entry name" value="AbrB-like"/>
    <property type="match status" value="1"/>
</dbReference>
<dbReference type="InterPro" id="IPR007159">
    <property type="entry name" value="SpoVT-AbrB_dom"/>
</dbReference>
<dbReference type="RefSeq" id="WP_106302468.1">
    <property type="nucleotide sequence ID" value="NZ_PVWO01000070.1"/>
</dbReference>
<dbReference type="EMBL" id="PVWO01000070">
    <property type="protein sequence ID" value="PSB57587.1"/>
    <property type="molecule type" value="Genomic_DNA"/>
</dbReference>
<dbReference type="PANTHER" id="PTHR42182">
    <property type="entry name" value="SLL0359 PROTEIN"/>
    <property type="match status" value="1"/>
</dbReference>